<dbReference type="EMBL" id="ACPB03017834">
    <property type="status" value="NOT_ANNOTATED_CDS"/>
    <property type="molecule type" value="Genomic_DNA"/>
</dbReference>
<organism evidence="2 3">
    <name type="scientific">Rhodnius prolixus</name>
    <name type="common">Triatomid bug</name>
    <dbReference type="NCBI Taxonomy" id="13249"/>
    <lineage>
        <taxon>Eukaryota</taxon>
        <taxon>Metazoa</taxon>
        <taxon>Ecdysozoa</taxon>
        <taxon>Arthropoda</taxon>
        <taxon>Hexapoda</taxon>
        <taxon>Insecta</taxon>
        <taxon>Pterygota</taxon>
        <taxon>Neoptera</taxon>
        <taxon>Paraneoptera</taxon>
        <taxon>Hemiptera</taxon>
        <taxon>Heteroptera</taxon>
        <taxon>Panheteroptera</taxon>
        <taxon>Cimicomorpha</taxon>
        <taxon>Reduviidae</taxon>
        <taxon>Triatominae</taxon>
        <taxon>Rhodnius</taxon>
    </lineage>
</organism>
<dbReference type="InterPro" id="IPR016024">
    <property type="entry name" value="ARM-type_fold"/>
</dbReference>
<dbReference type="VEuPathDB" id="VectorBase:RPRC007501"/>
<proteinExistence type="predicted"/>
<evidence type="ECO:0000313" key="2">
    <source>
        <dbReference type="EnsemblMetazoa" id="RPRC007501-PA"/>
    </source>
</evidence>
<feature type="compositionally biased region" description="Polar residues" evidence="1">
    <location>
        <begin position="32"/>
        <end position="42"/>
    </location>
</feature>
<keyword evidence="3" id="KW-1185">Reference proteome</keyword>
<dbReference type="EnsemblMetazoa" id="RPRC007501-RA">
    <property type="protein sequence ID" value="RPRC007501-PA"/>
    <property type="gene ID" value="RPRC007501"/>
</dbReference>
<dbReference type="Proteomes" id="UP000015103">
    <property type="component" value="Unassembled WGS sequence"/>
</dbReference>
<dbReference type="EMBL" id="ACPB03017835">
    <property type="status" value="NOT_ANNOTATED_CDS"/>
    <property type="molecule type" value="Genomic_DNA"/>
</dbReference>
<dbReference type="STRING" id="13249.T1HTY1"/>
<dbReference type="OMA" id="VSKHRYI"/>
<protein>
    <submittedName>
        <fullName evidence="2">Uncharacterized protein</fullName>
    </submittedName>
</protein>
<feature type="region of interest" description="Disordered" evidence="1">
    <location>
        <begin position="17"/>
        <end position="50"/>
    </location>
</feature>
<dbReference type="SUPFAM" id="SSF48371">
    <property type="entry name" value="ARM repeat"/>
    <property type="match status" value="1"/>
</dbReference>
<dbReference type="HOGENOM" id="CLU_296763_0_0_1"/>
<sequence length="1017" mass="114643">MDFDYFTSVIRSEEDAGCCDGDGDGEKAGEKTSTSLSRSSNLPRKKGKRLSPVDFRDDRLTKVFKEEISGYQFRLLVVDLLQALCQTESAQSKVLLHCFNFSLDQLCSIQFSTIAGENKRVDDLKSSVTRLFLFALDRILVQPDSIGAVVQKGALPLMLRLLEDGVTKAARAREWRRMSYGNGTLLDFIFGVLYAVLNLVQCLLLQLHHHNDSADKVDSFLVHFRQFASSQNGRLVDRAITCILASSVHISSPDKSALNRVRKIINLLGQLVLSFKQIRTSIMQCMMQCGTCCCFPASLLVSKVLRVIQLTDTRVRNLGLSLLEKTIYREIGAIGLATFCKICVSGDEKQRTCGDLTRYRWTCLEAFQDMLLSPNSKVSQAVGSHLIRVAPRCSLQVQREMFFGVFYPVFITAKKKYLSGGTERDKQVIILCLSAFTNLLGRIRFAEEFLQRDGLQHILELIKDRHFTNLCCLILEVIVVLRVWKLEQKGVPQCLDENVVELKFLVDNIMDNSTEFLTTLKKFGCEKGEVVFHRISDWDVYFKCLERLGLFWRSWANLCIYSPQIRAYSNRHLSIQRYTLLTLFVQHLAKTVRIKVGTTDCNEKISVASQLNLKLLEPLIVLSVICPYSGNPGGVSQLKERLEKVVKGSLGLRSVCDVLLRASGAKPCQKTVVPMHPMPKERNAISGKGSLPPSRRISCALNERKISQIVHPQLCHLALHLIVKSHKDEKWTKECVYSLHKLNAVLRDGPDNCICLAESGFLKNLLVQFTDLLTTGHPQNYEMQHAVLELFFCIGKSYIGADEMAIYISYFNSDSAPLKMLLPPLLKLANGIVPHQPKYILSFPVEYSNANLVNTTAAHKLAIGLHQQHISTNLQSCWSRGAIFLPLNAELGWAMWVQGFSFSLWLRLEPHHSLYMSDHADTYAESTSSESGRSSGLDDINIDHLLHIISIGYEAHVLEFWADTSKELLHVRLTRPDNQKIEVLSEVSLEGRLSTNIWHHLAISVHDSVHSGKVIIE</sequence>
<dbReference type="eggNOG" id="KOG1786">
    <property type="taxonomic scope" value="Eukaryota"/>
</dbReference>
<dbReference type="InParanoid" id="T1HTY1"/>
<reference evidence="2" key="1">
    <citation type="submission" date="2015-05" db="UniProtKB">
        <authorList>
            <consortium name="EnsemblMetazoa"/>
        </authorList>
    </citation>
    <scope>IDENTIFICATION</scope>
</reference>
<accession>T1HTY1</accession>
<evidence type="ECO:0000256" key="1">
    <source>
        <dbReference type="SAM" id="MobiDB-lite"/>
    </source>
</evidence>
<evidence type="ECO:0000313" key="3">
    <source>
        <dbReference type="Proteomes" id="UP000015103"/>
    </source>
</evidence>
<dbReference type="AlphaFoldDB" id="T1HTY1"/>
<name>T1HTY1_RHOPR</name>